<evidence type="ECO:0000256" key="2">
    <source>
        <dbReference type="SAM" id="SignalP"/>
    </source>
</evidence>
<dbReference type="InterPro" id="IPR036237">
    <property type="entry name" value="Xyl_isomerase-like_sf"/>
</dbReference>
<dbReference type="InterPro" id="IPR013022">
    <property type="entry name" value="Xyl_isomerase-like_TIM-brl"/>
</dbReference>
<dbReference type="STRING" id="1123008.GCA_000380985_00474"/>
<evidence type="ECO:0000313" key="5">
    <source>
        <dbReference type="Proteomes" id="UP000053860"/>
    </source>
</evidence>
<dbReference type="PANTHER" id="PTHR43489:SF7">
    <property type="entry name" value="3-DEHYDRO-D-GULOSIDE 4-EPIMERASE-RELATED"/>
    <property type="match status" value="1"/>
</dbReference>
<dbReference type="InterPro" id="IPR050417">
    <property type="entry name" value="Sugar_Epim/Isomerase"/>
</dbReference>
<dbReference type="Pfam" id="PF01261">
    <property type="entry name" value="AP_endonuc_2"/>
    <property type="match status" value="1"/>
</dbReference>
<feature type="domain" description="Xylose isomerase-like TIM barrel" evidence="3">
    <location>
        <begin position="71"/>
        <end position="301"/>
    </location>
</feature>
<comment type="caution">
    <text evidence="4">The sequence shown here is derived from an EMBL/GenBank/DDBJ whole genome shotgun (WGS) entry which is preliminary data.</text>
</comment>
<accession>A0A101HKD9</accession>
<evidence type="ECO:0000259" key="3">
    <source>
        <dbReference type="Pfam" id="PF01261"/>
    </source>
</evidence>
<gene>
    <name evidence="4" type="ORF">XD92_0362</name>
</gene>
<keyword evidence="2" id="KW-0732">Signal</keyword>
<dbReference type="SUPFAM" id="SSF51658">
    <property type="entry name" value="Xylose isomerase-like"/>
    <property type="match status" value="1"/>
</dbReference>
<protein>
    <submittedName>
        <fullName evidence="4">Xylose isomerase domain-containing protein TIM barrel</fullName>
    </submittedName>
</protein>
<proteinExistence type="predicted"/>
<dbReference type="EMBL" id="LGGN01000042">
    <property type="protein sequence ID" value="KUK78358.1"/>
    <property type="molecule type" value="Genomic_DNA"/>
</dbReference>
<dbReference type="PATRIC" id="fig|294710.3.peg.597"/>
<evidence type="ECO:0000313" key="4">
    <source>
        <dbReference type="EMBL" id="KUK78358.1"/>
    </source>
</evidence>
<dbReference type="AlphaFoldDB" id="A0A101HKD9"/>
<sequence>MNKRDFIKSAAAMAGATAVAPLAAISPAKPTPASSGLSSALADDKAEKKVVLKKGLGFGMIKEELSLTDKFKLAVDLGFDGVELNSPVDFSMSEIINAKAKSGIELPSVVNKDHWSSPLSDPNPEVRKKCIESVAKSLREVKELGGDTVLVVPGVVNEKVPYEQAYITSQNSIRELIPYAEETGMQIALENVWNNFLLSPVEAKRYVDEINHPLVGWYFDIGNVLRYGWPEHWIRTLNRRIMKLHIKEFSRELMNSKGLWEGFKVDLLKGDNNWPVVMKAVSEISYQGGWLTAEVSGGDRNHLKQISTQMDKIISFLGYVINSK</sequence>
<reference evidence="5" key="1">
    <citation type="journal article" date="2015" name="MBio">
        <title>Genome-Resolved Metagenomic Analysis Reveals Roles for Candidate Phyla and Other Microbial Community Members in Biogeochemical Transformations in Oil Reservoirs.</title>
        <authorList>
            <person name="Hu P."/>
            <person name="Tom L."/>
            <person name="Singh A."/>
            <person name="Thomas B.C."/>
            <person name="Baker B.J."/>
            <person name="Piceno Y.M."/>
            <person name="Andersen G.L."/>
            <person name="Banfield J.F."/>
        </authorList>
    </citation>
    <scope>NUCLEOTIDE SEQUENCE [LARGE SCALE GENOMIC DNA]</scope>
</reference>
<dbReference type="Proteomes" id="UP000053860">
    <property type="component" value="Unassembled WGS sequence"/>
</dbReference>
<organism evidence="4 5">
    <name type="scientific">Proteiniphilum acetatigenes</name>
    <dbReference type="NCBI Taxonomy" id="294710"/>
    <lineage>
        <taxon>Bacteria</taxon>
        <taxon>Pseudomonadati</taxon>
        <taxon>Bacteroidota</taxon>
        <taxon>Bacteroidia</taxon>
        <taxon>Bacteroidales</taxon>
        <taxon>Dysgonomonadaceae</taxon>
        <taxon>Proteiniphilum</taxon>
    </lineage>
</organism>
<feature type="signal peptide" evidence="2">
    <location>
        <begin position="1"/>
        <end position="23"/>
    </location>
</feature>
<keyword evidence="1 4" id="KW-0413">Isomerase</keyword>
<dbReference type="PANTHER" id="PTHR43489">
    <property type="entry name" value="ISOMERASE"/>
    <property type="match status" value="1"/>
</dbReference>
<dbReference type="Gene3D" id="3.20.20.150">
    <property type="entry name" value="Divalent-metal-dependent TIM barrel enzymes"/>
    <property type="match status" value="1"/>
</dbReference>
<evidence type="ECO:0000256" key="1">
    <source>
        <dbReference type="ARBA" id="ARBA00023235"/>
    </source>
</evidence>
<name>A0A101HKD9_9BACT</name>
<dbReference type="GO" id="GO:0016853">
    <property type="term" value="F:isomerase activity"/>
    <property type="evidence" value="ECO:0007669"/>
    <property type="project" value="UniProtKB-KW"/>
</dbReference>
<feature type="chain" id="PRO_5007096969" evidence="2">
    <location>
        <begin position="24"/>
        <end position="324"/>
    </location>
</feature>